<keyword evidence="7" id="KW-1133">Transmembrane helix</keyword>
<organism evidence="9 10">
    <name type="scientific">Actinomadura vinacea</name>
    <dbReference type="NCBI Taxonomy" id="115336"/>
    <lineage>
        <taxon>Bacteria</taxon>
        <taxon>Bacillati</taxon>
        <taxon>Actinomycetota</taxon>
        <taxon>Actinomycetes</taxon>
        <taxon>Streptosporangiales</taxon>
        <taxon>Thermomonosporaceae</taxon>
        <taxon>Actinomadura</taxon>
    </lineage>
</organism>
<keyword evidence="5 6" id="KW-0482">Metalloprotease</keyword>
<evidence type="ECO:0000256" key="6">
    <source>
        <dbReference type="RuleBase" id="RU003983"/>
    </source>
</evidence>
<dbReference type="Gene3D" id="3.30.2010.10">
    <property type="entry name" value="Metalloproteases ('zincins'), catalytic domain"/>
    <property type="match status" value="1"/>
</dbReference>
<comment type="similarity">
    <text evidence="6">Belongs to the peptidase M48 family.</text>
</comment>
<gene>
    <name evidence="9" type="ORF">GCM10010191_49180</name>
</gene>
<dbReference type="RefSeq" id="WP_344591929.1">
    <property type="nucleotide sequence ID" value="NZ_BAAARW010000020.1"/>
</dbReference>
<comment type="cofactor">
    <cofactor evidence="6">
        <name>Zn(2+)</name>
        <dbReference type="ChEBI" id="CHEBI:29105"/>
    </cofactor>
    <text evidence="6">Binds 1 zinc ion per subunit.</text>
</comment>
<accession>A0ABN3JGQ8</accession>
<dbReference type="PANTHER" id="PTHR34978">
    <property type="entry name" value="POSSIBLE SENSOR-TRANSDUCER PROTEIN BLAR"/>
    <property type="match status" value="1"/>
</dbReference>
<evidence type="ECO:0000259" key="8">
    <source>
        <dbReference type="Pfam" id="PF01435"/>
    </source>
</evidence>
<feature type="domain" description="Peptidase M48" evidence="8">
    <location>
        <begin position="116"/>
        <end position="197"/>
    </location>
</feature>
<feature type="transmembrane region" description="Helical" evidence="7">
    <location>
        <begin position="6"/>
        <end position="23"/>
    </location>
</feature>
<reference evidence="9 10" key="1">
    <citation type="journal article" date="2019" name="Int. J. Syst. Evol. Microbiol.">
        <title>The Global Catalogue of Microorganisms (GCM) 10K type strain sequencing project: providing services to taxonomists for standard genome sequencing and annotation.</title>
        <authorList>
            <consortium name="The Broad Institute Genomics Platform"/>
            <consortium name="The Broad Institute Genome Sequencing Center for Infectious Disease"/>
            <person name="Wu L."/>
            <person name="Ma J."/>
        </authorList>
    </citation>
    <scope>NUCLEOTIDE SEQUENCE [LARGE SCALE GENOMIC DNA]</scope>
    <source>
        <strain evidence="9 10">JCM 3325</strain>
    </source>
</reference>
<keyword evidence="2" id="KW-0479">Metal-binding</keyword>
<evidence type="ECO:0000256" key="5">
    <source>
        <dbReference type="ARBA" id="ARBA00023049"/>
    </source>
</evidence>
<dbReference type="InterPro" id="IPR052173">
    <property type="entry name" value="Beta-lactam_resp_regulator"/>
</dbReference>
<name>A0ABN3JGQ8_9ACTN</name>
<sequence>MLALLIVLITAVALLGCVAGVVLDRLRPSEAHPGTAVACWLGALAGTVAAVAGVIAIGLLWPPTPGHGFVEWLRGCLPHHRTAVTVMAGAASLPVFWMCCARLARGVPRLRRALRRRRDHREVLHMVAREDGDHPDVLLLDHPIPVAYCLPSRWRPIVVSTGARKRLSPQQLKAVLEHERAHLRQRHHALLLFLDAVHALLPWLPTVRLAKARVPLLLEMAADDAAARTSGNRALADALRQVATAPEFAGALAASGRGQGMLARRLTRLEGAAGRPRRVARPIAWMMAVGAMTLPFMATVTALGRLAGPC</sequence>
<feature type="transmembrane region" description="Helical" evidence="7">
    <location>
        <begin position="82"/>
        <end position="104"/>
    </location>
</feature>
<evidence type="ECO:0000313" key="10">
    <source>
        <dbReference type="Proteomes" id="UP001501231"/>
    </source>
</evidence>
<keyword evidence="7" id="KW-0812">Transmembrane</keyword>
<evidence type="ECO:0000256" key="3">
    <source>
        <dbReference type="ARBA" id="ARBA00022801"/>
    </source>
</evidence>
<dbReference type="Pfam" id="PF01435">
    <property type="entry name" value="Peptidase_M48"/>
    <property type="match status" value="1"/>
</dbReference>
<evidence type="ECO:0000313" key="9">
    <source>
        <dbReference type="EMBL" id="GAA2429936.1"/>
    </source>
</evidence>
<comment type="caution">
    <text evidence="9">The sequence shown here is derived from an EMBL/GenBank/DDBJ whole genome shotgun (WGS) entry which is preliminary data.</text>
</comment>
<keyword evidence="10" id="KW-1185">Reference proteome</keyword>
<evidence type="ECO:0000256" key="7">
    <source>
        <dbReference type="SAM" id="Phobius"/>
    </source>
</evidence>
<keyword evidence="7" id="KW-0472">Membrane</keyword>
<dbReference type="CDD" id="cd07326">
    <property type="entry name" value="M56_BlaR1_MecR1_like"/>
    <property type="match status" value="1"/>
</dbReference>
<keyword evidence="3 6" id="KW-0378">Hydrolase</keyword>
<proteinExistence type="inferred from homology"/>
<dbReference type="EMBL" id="BAAARW010000020">
    <property type="protein sequence ID" value="GAA2429936.1"/>
    <property type="molecule type" value="Genomic_DNA"/>
</dbReference>
<feature type="transmembrane region" description="Helical" evidence="7">
    <location>
        <begin position="283"/>
        <end position="304"/>
    </location>
</feature>
<protein>
    <recommendedName>
        <fullName evidence="8">Peptidase M48 domain-containing protein</fullName>
    </recommendedName>
</protein>
<dbReference type="Proteomes" id="UP001501231">
    <property type="component" value="Unassembled WGS sequence"/>
</dbReference>
<feature type="transmembrane region" description="Helical" evidence="7">
    <location>
        <begin position="35"/>
        <end position="62"/>
    </location>
</feature>
<dbReference type="PANTHER" id="PTHR34978:SF3">
    <property type="entry name" value="SLR0241 PROTEIN"/>
    <property type="match status" value="1"/>
</dbReference>
<keyword evidence="1 6" id="KW-0645">Protease</keyword>
<evidence type="ECO:0000256" key="4">
    <source>
        <dbReference type="ARBA" id="ARBA00022833"/>
    </source>
</evidence>
<dbReference type="InterPro" id="IPR001915">
    <property type="entry name" value="Peptidase_M48"/>
</dbReference>
<evidence type="ECO:0000256" key="2">
    <source>
        <dbReference type="ARBA" id="ARBA00022723"/>
    </source>
</evidence>
<keyword evidence="4 6" id="KW-0862">Zinc</keyword>
<evidence type="ECO:0000256" key="1">
    <source>
        <dbReference type="ARBA" id="ARBA00022670"/>
    </source>
</evidence>